<reference evidence="1" key="1">
    <citation type="submission" date="2021-12" db="EMBL/GenBank/DDBJ databases">
        <authorList>
            <person name="King R."/>
        </authorList>
    </citation>
    <scope>NUCLEOTIDE SEQUENCE</scope>
</reference>
<organism evidence="1 2">
    <name type="scientific">Chrysodeixis includens</name>
    <name type="common">Soybean looper</name>
    <name type="synonym">Pseudoplusia includens</name>
    <dbReference type="NCBI Taxonomy" id="689277"/>
    <lineage>
        <taxon>Eukaryota</taxon>
        <taxon>Metazoa</taxon>
        <taxon>Ecdysozoa</taxon>
        <taxon>Arthropoda</taxon>
        <taxon>Hexapoda</taxon>
        <taxon>Insecta</taxon>
        <taxon>Pterygota</taxon>
        <taxon>Neoptera</taxon>
        <taxon>Endopterygota</taxon>
        <taxon>Lepidoptera</taxon>
        <taxon>Glossata</taxon>
        <taxon>Ditrysia</taxon>
        <taxon>Noctuoidea</taxon>
        <taxon>Noctuidae</taxon>
        <taxon>Plusiinae</taxon>
        <taxon>Chrysodeixis</taxon>
    </lineage>
</organism>
<evidence type="ECO:0000313" key="1">
    <source>
        <dbReference type="EMBL" id="CAD0196567.1"/>
    </source>
</evidence>
<dbReference type="AlphaFoldDB" id="A0A9N8KZX4"/>
<gene>
    <name evidence="1" type="ORF">CINC_LOCUS10857</name>
</gene>
<protein>
    <submittedName>
        <fullName evidence="1">Uncharacterized protein</fullName>
    </submittedName>
</protein>
<proteinExistence type="predicted"/>
<evidence type="ECO:0000313" key="2">
    <source>
        <dbReference type="Proteomes" id="UP001154114"/>
    </source>
</evidence>
<sequence>MVMPMFIEVLHSFMSSEGDRGGERRRGAGAAVSRGMRRRPLLPLLLLALLRAHGLLAASGGTLAKEYTVFGKMRFDVTGKK</sequence>
<name>A0A9N8KZX4_CHRIL</name>
<dbReference type="EMBL" id="LR824008">
    <property type="protein sequence ID" value="CAD0196567.1"/>
    <property type="molecule type" value="Genomic_DNA"/>
</dbReference>
<dbReference type="Proteomes" id="UP001154114">
    <property type="component" value="Chromosome 5"/>
</dbReference>
<keyword evidence="2" id="KW-1185">Reference proteome</keyword>
<accession>A0A9N8KZX4</accession>